<dbReference type="RefSeq" id="WP_014258972.1">
    <property type="nucleotide sequence ID" value="NC_016629.1"/>
</dbReference>
<evidence type="ECO:0000313" key="4">
    <source>
        <dbReference type="EMBL" id="EGJ49139.1"/>
    </source>
</evidence>
<feature type="domain" description="Thioesterase" evidence="3">
    <location>
        <begin position="52"/>
        <end position="115"/>
    </location>
</feature>
<reference evidence="4 5" key="1">
    <citation type="journal article" date="2011" name="J. Bacteriol.">
        <title>Genome sequence of the mercury-methylating and pleomorphic Desulfovibrio africanus Strain Walvis Bay.</title>
        <authorList>
            <person name="Brown S.D."/>
            <person name="Wall J.D."/>
            <person name="Kucken A.M."/>
            <person name="Gilmour C.C."/>
            <person name="Podar M."/>
            <person name="Brandt C.C."/>
            <person name="Teshima H."/>
            <person name="Detter J.C."/>
            <person name="Han C.S."/>
            <person name="Land M.L."/>
            <person name="Lucas S."/>
            <person name="Han J."/>
            <person name="Pennacchio L."/>
            <person name="Nolan M."/>
            <person name="Pitluck S."/>
            <person name="Woyke T."/>
            <person name="Goodwin L."/>
            <person name="Palumbo A.V."/>
            <person name="Elias D.A."/>
        </authorList>
    </citation>
    <scope>NUCLEOTIDE SEQUENCE [LARGE SCALE GENOMIC DNA]</scope>
    <source>
        <strain evidence="4 5">Walvis Bay</strain>
    </source>
</reference>
<dbReference type="PANTHER" id="PTHR21660">
    <property type="entry name" value="THIOESTERASE SUPERFAMILY MEMBER-RELATED"/>
    <property type="match status" value="1"/>
</dbReference>
<dbReference type="NCBIfam" id="TIGR00369">
    <property type="entry name" value="unchar_dom_1"/>
    <property type="match status" value="1"/>
</dbReference>
<dbReference type="STRING" id="690850.Desaf_0788"/>
<dbReference type="CDD" id="cd03443">
    <property type="entry name" value="PaaI_thioesterase"/>
    <property type="match status" value="1"/>
</dbReference>
<gene>
    <name evidence="4" type="ORF">Desaf_0788</name>
</gene>
<dbReference type="KEGG" id="daf:Desaf_0788"/>
<dbReference type="InterPro" id="IPR003736">
    <property type="entry name" value="PAAI_dom"/>
</dbReference>
<dbReference type="PANTHER" id="PTHR21660:SF1">
    <property type="entry name" value="ACYL-COENZYME A THIOESTERASE 13"/>
    <property type="match status" value="1"/>
</dbReference>
<evidence type="ECO:0000256" key="2">
    <source>
        <dbReference type="ARBA" id="ARBA00022801"/>
    </source>
</evidence>
<dbReference type="GO" id="GO:0047617">
    <property type="term" value="F:fatty acyl-CoA hydrolase activity"/>
    <property type="evidence" value="ECO:0007669"/>
    <property type="project" value="InterPro"/>
</dbReference>
<protein>
    <submittedName>
        <fullName evidence="4">Phenylacetic acid degradation-related protein</fullName>
    </submittedName>
</protein>
<dbReference type="Gene3D" id="3.10.129.10">
    <property type="entry name" value="Hotdog Thioesterase"/>
    <property type="match status" value="1"/>
</dbReference>
<name>F3YUW2_DESAF</name>
<proteinExistence type="inferred from homology"/>
<sequence>MNAQEMESFRDLIENQLPFNKFIGIKLLSLEAGTCKLYIPYKDELIGDTRRGALHGGVISTLIDTCGGFAVWSMCDITDRLSTIDMRVDYLKPAFDDDLVAEAQVKLLGNRVGNASTILYSRNNPGVILAEGRSVYNIRRGDPAGSGISA</sequence>
<keyword evidence="2" id="KW-0378">Hydrolase</keyword>
<keyword evidence="5" id="KW-1185">Reference proteome</keyword>
<organism evidence="4 5">
    <name type="scientific">Desulfocurvibacter africanus subsp. africanus str. Walvis Bay</name>
    <dbReference type="NCBI Taxonomy" id="690850"/>
    <lineage>
        <taxon>Bacteria</taxon>
        <taxon>Pseudomonadati</taxon>
        <taxon>Thermodesulfobacteriota</taxon>
        <taxon>Desulfovibrionia</taxon>
        <taxon>Desulfovibrionales</taxon>
        <taxon>Desulfovibrionaceae</taxon>
        <taxon>Desulfocurvibacter</taxon>
    </lineage>
</organism>
<dbReference type="AlphaFoldDB" id="F3YUW2"/>
<dbReference type="SUPFAM" id="SSF54637">
    <property type="entry name" value="Thioesterase/thiol ester dehydrase-isomerase"/>
    <property type="match status" value="1"/>
</dbReference>
<dbReference type="InterPro" id="IPR006683">
    <property type="entry name" value="Thioestr_dom"/>
</dbReference>
<comment type="similarity">
    <text evidence="1">Belongs to the thioesterase PaaI family.</text>
</comment>
<accession>F3YUW2</accession>
<evidence type="ECO:0000313" key="5">
    <source>
        <dbReference type="Proteomes" id="UP000007844"/>
    </source>
</evidence>
<dbReference type="Proteomes" id="UP000007844">
    <property type="component" value="Chromosome"/>
</dbReference>
<dbReference type="InterPro" id="IPR029069">
    <property type="entry name" value="HotDog_dom_sf"/>
</dbReference>
<evidence type="ECO:0000259" key="3">
    <source>
        <dbReference type="Pfam" id="PF03061"/>
    </source>
</evidence>
<evidence type="ECO:0000256" key="1">
    <source>
        <dbReference type="ARBA" id="ARBA00008324"/>
    </source>
</evidence>
<dbReference type="HOGENOM" id="CLU_089876_7_2_7"/>
<dbReference type="EMBL" id="CP003221">
    <property type="protein sequence ID" value="EGJ49139.1"/>
    <property type="molecule type" value="Genomic_DNA"/>
</dbReference>
<dbReference type="InterPro" id="IPR039298">
    <property type="entry name" value="ACOT13"/>
</dbReference>
<dbReference type="eggNOG" id="COG2050">
    <property type="taxonomic scope" value="Bacteria"/>
</dbReference>
<dbReference type="Pfam" id="PF03061">
    <property type="entry name" value="4HBT"/>
    <property type="match status" value="1"/>
</dbReference>